<feature type="transmembrane region" description="Helical" evidence="2">
    <location>
        <begin position="101"/>
        <end position="119"/>
    </location>
</feature>
<name>A0ABX0XU30_9ACTN</name>
<protein>
    <submittedName>
        <fullName evidence="3">DMT family transporter</fullName>
    </submittedName>
</protein>
<dbReference type="EMBL" id="JAATVY010000003">
    <property type="protein sequence ID" value="NJC69508.1"/>
    <property type="molecule type" value="Genomic_DNA"/>
</dbReference>
<evidence type="ECO:0000313" key="3">
    <source>
        <dbReference type="EMBL" id="NJC69508.1"/>
    </source>
</evidence>
<feature type="transmembrane region" description="Helical" evidence="2">
    <location>
        <begin position="254"/>
        <end position="273"/>
    </location>
</feature>
<sequence>MTTSQRPARTDVSAPAGPTHSAETGRRALGVILALGCGALIAVQSRINGELGARLHDGIAAAVISFGIGLVVLAVLTPMIAPARQGLTGVRDALRAGHLRWWHLVGGACGALLVVSQGVSVPVLGVAVFSVAIVAGQSISGLAVDRFGLGPTGRHPLTVPRVIGALVTVGAVLVAVSNQITRPSLLALAVLPSVAGVGTAWQQAMNGRVRHYAGMALPAAFINFLAGTVALLIAFAVEVALRGWPTGGLPHEPWLYLGGILGVFFIAVSASVVRFTGVLLLSLGTIAGQLVAAAVIDFLAPAHAGGPSAMTLVGIVLTLIAVGIAAVPSRHRS</sequence>
<proteinExistence type="predicted"/>
<keyword evidence="2" id="KW-1133">Transmembrane helix</keyword>
<feature type="transmembrane region" description="Helical" evidence="2">
    <location>
        <begin position="156"/>
        <end position="177"/>
    </location>
</feature>
<comment type="caution">
    <text evidence="3">The sequence shown here is derived from an EMBL/GenBank/DDBJ whole genome shotgun (WGS) entry which is preliminary data.</text>
</comment>
<organism evidence="3 4">
    <name type="scientific">Planosporangium thailandense</name>
    <dbReference type="NCBI Taxonomy" id="765197"/>
    <lineage>
        <taxon>Bacteria</taxon>
        <taxon>Bacillati</taxon>
        <taxon>Actinomycetota</taxon>
        <taxon>Actinomycetes</taxon>
        <taxon>Micromonosporales</taxon>
        <taxon>Micromonosporaceae</taxon>
        <taxon>Planosporangium</taxon>
    </lineage>
</organism>
<evidence type="ECO:0000256" key="1">
    <source>
        <dbReference type="SAM" id="MobiDB-lite"/>
    </source>
</evidence>
<feature type="transmembrane region" description="Helical" evidence="2">
    <location>
        <begin position="59"/>
        <end position="81"/>
    </location>
</feature>
<evidence type="ECO:0000313" key="4">
    <source>
        <dbReference type="Proteomes" id="UP000722989"/>
    </source>
</evidence>
<accession>A0ABX0XU30</accession>
<feature type="transmembrane region" description="Helical" evidence="2">
    <location>
        <begin position="308"/>
        <end position="327"/>
    </location>
</feature>
<dbReference type="Proteomes" id="UP000722989">
    <property type="component" value="Unassembled WGS sequence"/>
</dbReference>
<dbReference type="InterPro" id="IPR006750">
    <property type="entry name" value="YdcZ"/>
</dbReference>
<feature type="transmembrane region" description="Helical" evidence="2">
    <location>
        <begin position="28"/>
        <end position="47"/>
    </location>
</feature>
<reference evidence="3 4" key="1">
    <citation type="submission" date="2020-03" db="EMBL/GenBank/DDBJ databases">
        <title>WGS of the type strain of Planosporangium spp.</title>
        <authorList>
            <person name="Thawai C."/>
        </authorList>
    </citation>
    <scope>NUCLEOTIDE SEQUENCE [LARGE SCALE GENOMIC DNA]</scope>
    <source>
        <strain evidence="3 4">TBRC 5610</strain>
    </source>
</reference>
<keyword evidence="2" id="KW-0812">Transmembrane</keyword>
<keyword evidence="2" id="KW-0472">Membrane</keyword>
<feature type="transmembrane region" description="Helical" evidence="2">
    <location>
        <begin position="280"/>
        <end position="302"/>
    </location>
</feature>
<gene>
    <name evidence="3" type="ORF">HC031_07205</name>
</gene>
<feature type="region of interest" description="Disordered" evidence="1">
    <location>
        <begin position="1"/>
        <end position="22"/>
    </location>
</feature>
<feature type="transmembrane region" description="Helical" evidence="2">
    <location>
        <begin position="213"/>
        <end position="234"/>
    </location>
</feature>
<evidence type="ECO:0000256" key="2">
    <source>
        <dbReference type="SAM" id="Phobius"/>
    </source>
</evidence>
<dbReference type="PANTHER" id="PTHR34821">
    <property type="entry name" value="INNER MEMBRANE PROTEIN YDCZ"/>
    <property type="match status" value="1"/>
</dbReference>
<dbReference type="PANTHER" id="PTHR34821:SF2">
    <property type="entry name" value="INNER MEMBRANE PROTEIN YDCZ"/>
    <property type="match status" value="1"/>
</dbReference>
<keyword evidence="4" id="KW-1185">Reference proteome</keyword>
<dbReference type="Pfam" id="PF04657">
    <property type="entry name" value="DMT_YdcZ"/>
    <property type="match status" value="2"/>
</dbReference>